<dbReference type="eggNOG" id="COG0546">
    <property type="taxonomic scope" value="Bacteria"/>
</dbReference>
<keyword evidence="1" id="KW-0479">Metal-binding</keyword>
<dbReference type="InterPro" id="IPR023214">
    <property type="entry name" value="HAD_sf"/>
</dbReference>
<dbReference type="Gene3D" id="1.10.150.240">
    <property type="entry name" value="Putative phosphatase, domain 2"/>
    <property type="match status" value="1"/>
</dbReference>
<dbReference type="SFLD" id="SFLDS00003">
    <property type="entry name" value="Haloacid_Dehalogenase"/>
    <property type="match status" value="1"/>
</dbReference>
<dbReference type="EMBL" id="CP001654">
    <property type="protein sequence ID" value="ACS85973.1"/>
    <property type="molecule type" value="Genomic_DNA"/>
</dbReference>
<keyword evidence="2" id="KW-0378">Hydrolase</keyword>
<proteinExistence type="predicted"/>
<dbReference type="InterPro" id="IPR036412">
    <property type="entry name" value="HAD-like_sf"/>
</dbReference>
<dbReference type="SFLD" id="SFLDG01129">
    <property type="entry name" value="C1.5:_HAD__Beta-PGM__Phosphata"/>
    <property type="match status" value="1"/>
</dbReference>
<dbReference type="KEGG" id="dda:Dd703_2186"/>
<evidence type="ECO:0000313" key="3">
    <source>
        <dbReference type="Proteomes" id="UP000002734"/>
    </source>
</evidence>
<dbReference type="PANTHER" id="PTHR43434:SF20">
    <property type="entry name" value="5'-NUCLEOTIDASE"/>
    <property type="match status" value="1"/>
</dbReference>
<dbReference type="GO" id="GO:0046872">
    <property type="term" value="F:metal ion binding"/>
    <property type="evidence" value="ECO:0007669"/>
    <property type="project" value="UniProtKB-KW"/>
</dbReference>
<dbReference type="Gene3D" id="3.40.50.1000">
    <property type="entry name" value="HAD superfamily/HAD-like"/>
    <property type="match status" value="1"/>
</dbReference>
<gene>
    <name evidence="2" type="ordered locus">Dd703_2186</name>
</gene>
<dbReference type="AlphaFoldDB" id="C6C7N1"/>
<dbReference type="GO" id="GO:0004713">
    <property type="term" value="F:protein tyrosine kinase activity"/>
    <property type="evidence" value="ECO:0007669"/>
    <property type="project" value="TreeGrafter"/>
</dbReference>
<reference evidence="2" key="1">
    <citation type="submission" date="2009-06" db="EMBL/GenBank/DDBJ databases">
        <title>Complete sequence of Dickeya dadantii Ech703.</title>
        <authorList>
            <consortium name="US DOE Joint Genome Institute"/>
            <person name="Lucas S."/>
            <person name="Copeland A."/>
            <person name="Lapidus A."/>
            <person name="Glavina del Rio T."/>
            <person name="Dalin E."/>
            <person name="Tice H."/>
            <person name="Bruce D."/>
            <person name="Goodwin L."/>
            <person name="Pitluck S."/>
            <person name="Chertkov O."/>
            <person name="Brettin T."/>
            <person name="Detter J.C."/>
            <person name="Han C."/>
            <person name="Larimer F."/>
            <person name="Land M."/>
            <person name="Hauser L."/>
            <person name="Kyrpides N."/>
            <person name="Mikhailova N."/>
            <person name="Balakrishnan V."/>
            <person name="Glasner J."/>
            <person name="Perna N.T."/>
        </authorList>
    </citation>
    <scope>NUCLEOTIDE SEQUENCE [LARGE SCALE GENOMIC DNA]</scope>
    <source>
        <strain evidence="2">Ech703</strain>
    </source>
</reference>
<keyword evidence="3" id="KW-1185">Reference proteome</keyword>
<protein>
    <submittedName>
        <fullName evidence="2">Haloacid dehalogenase domain protein hydrolase</fullName>
    </submittedName>
</protein>
<dbReference type="RefSeq" id="WP_015853882.1">
    <property type="nucleotide sequence ID" value="NC_012880.1"/>
</dbReference>
<dbReference type="InterPro" id="IPR041492">
    <property type="entry name" value="HAD_2"/>
</dbReference>
<dbReference type="InterPro" id="IPR023198">
    <property type="entry name" value="PGP-like_dom2"/>
</dbReference>
<dbReference type="GO" id="GO:0005829">
    <property type="term" value="C:cytosol"/>
    <property type="evidence" value="ECO:0007669"/>
    <property type="project" value="TreeGrafter"/>
</dbReference>
<dbReference type="InterPro" id="IPR050155">
    <property type="entry name" value="HAD-like_hydrolase_sf"/>
</dbReference>
<evidence type="ECO:0000256" key="1">
    <source>
        <dbReference type="ARBA" id="ARBA00022723"/>
    </source>
</evidence>
<dbReference type="Pfam" id="PF13419">
    <property type="entry name" value="HAD_2"/>
    <property type="match status" value="1"/>
</dbReference>
<evidence type="ECO:0000313" key="2">
    <source>
        <dbReference type="EMBL" id="ACS85973.1"/>
    </source>
</evidence>
<dbReference type="GO" id="GO:0016787">
    <property type="term" value="F:hydrolase activity"/>
    <property type="evidence" value="ECO:0007669"/>
    <property type="project" value="UniProtKB-KW"/>
</dbReference>
<dbReference type="HOGENOM" id="CLU_045011_19_1_6"/>
<organism evidence="2 3">
    <name type="scientific">Musicola paradisiaca (strain Ech703)</name>
    <name type="common">Dickeya paradisiaca</name>
    <name type="synonym">Dickeya dadantii</name>
    <dbReference type="NCBI Taxonomy" id="579405"/>
    <lineage>
        <taxon>Bacteria</taxon>
        <taxon>Pseudomonadati</taxon>
        <taxon>Pseudomonadota</taxon>
        <taxon>Gammaproteobacteria</taxon>
        <taxon>Enterobacterales</taxon>
        <taxon>Pectobacteriaceae</taxon>
        <taxon>Musicola</taxon>
    </lineage>
</organism>
<name>C6C7N1_MUSP7</name>
<accession>C6C7N1</accession>
<dbReference type="Proteomes" id="UP000002734">
    <property type="component" value="Chromosome"/>
</dbReference>
<dbReference type="SUPFAM" id="SSF56784">
    <property type="entry name" value="HAD-like"/>
    <property type="match status" value="1"/>
</dbReference>
<sequence>MNILFDLDGTIINSLPGISASLVYAIRQQGHAVDENRDITALVGPPMNSIVRTLLAPYGDNRVAETVNIYREHYGQHGLYNSVPYPEIQASLSQLKSNGHHLFVATSKRQMFAEKILVNLKLDSFFTDIMGTLADGSLDDKSQLLSALINKHTLDRKKTVMIGDRKEDIISAHNNGLFAIGVLWGYGSYDELRDHGADMYCQSPSQLCAQLEERGRGRQNH</sequence>
<dbReference type="PANTHER" id="PTHR43434">
    <property type="entry name" value="PHOSPHOGLYCOLATE PHOSPHATASE"/>
    <property type="match status" value="1"/>
</dbReference>
<dbReference type="STRING" id="579405.Dd703_2186"/>